<dbReference type="PANTHER" id="PTHR33695:SF1">
    <property type="entry name" value="LIPOPROTEIN SIGNAL PEPTIDASE"/>
    <property type="match status" value="1"/>
</dbReference>
<evidence type="ECO:0000313" key="13">
    <source>
        <dbReference type="Proteomes" id="UP000661435"/>
    </source>
</evidence>
<feature type="transmembrane region" description="Helical" evidence="9">
    <location>
        <begin position="83"/>
        <end position="101"/>
    </location>
</feature>
<evidence type="ECO:0000256" key="5">
    <source>
        <dbReference type="ARBA" id="ARBA00022750"/>
    </source>
</evidence>
<dbReference type="EC" id="3.4.23.36" evidence="9"/>
<sequence length="162" mass="17500">MLYLILAALLVALDQAVKFLVRAHIPLGGSLPVLPGVLDLTYVQNTGAAFSLFTGHTWLLTIISLAVSVALAAALVKGVLRHPFARCALAVVLAGAVGNLIDRAFLRFVTDMFRTLFLDFPVFNVADICVVLGGIALCVYVIFFYDKYEKREKQDDAAPSDG</sequence>
<comment type="subcellular location">
    <subcellularLocation>
        <location evidence="9">Cell membrane</location>
        <topology evidence="9">Multi-pass membrane protein</topology>
    </subcellularLocation>
</comment>
<comment type="pathway">
    <text evidence="9">Protein modification; lipoprotein biosynthesis (signal peptide cleavage).</text>
</comment>
<keyword evidence="13" id="KW-1185">Reference proteome</keyword>
<accession>A0A8J6J8C3</accession>
<dbReference type="HAMAP" id="MF_00161">
    <property type="entry name" value="LspA"/>
    <property type="match status" value="1"/>
</dbReference>
<dbReference type="InterPro" id="IPR001872">
    <property type="entry name" value="Peptidase_A8"/>
</dbReference>
<feature type="transmembrane region" description="Helical" evidence="9">
    <location>
        <begin position="121"/>
        <end position="145"/>
    </location>
</feature>
<gene>
    <name evidence="9 12" type="primary">lspA</name>
    <name evidence="12" type="ORF">H8S57_12805</name>
</gene>
<evidence type="ECO:0000256" key="11">
    <source>
        <dbReference type="RuleBase" id="RU004181"/>
    </source>
</evidence>
<dbReference type="GO" id="GO:0006508">
    <property type="term" value="P:proteolysis"/>
    <property type="evidence" value="ECO:0007669"/>
    <property type="project" value="UniProtKB-KW"/>
</dbReference>
<dbReference type="EMBL" id="JACOPP010000020">
    <property type="protein sequence ID" value="MBC5734596.1"/>
    <property type="molecule type" value="Genomic_DNA"/>
</dbReference>
<proteinExistence type="inferred from homology"/>
<evidence type="ECO:0000256" key="1">
    <source>
        <dbReference type="ARBA" id="ARBA00006139"/>
    </source>
</evidence>
<feature type="transmembrane region" description="Helical" evidence="9">
    <location>
        <begin position="47"/>
        <end position="76"/>
    </location>
</feature>
<dbReference type="Proteomes" id="UP000661435">
    <property type="component" value="Unassembled WGS sequence"/>
</dbReference>
<evidence type="ECO:0000313" key="12">
    <source>
        <dbReference type="EMBL" id="MBC5734596.1"/>
    </source>
</evidence>
<evidence type="ECO:0000256" key="9">
    <source>
        <dbReference type="HAMAP-Rule" id="MF_00161"/>
    </source>
</evidence>
<dbReference type="RefSeq" id="WP_186908420.1">
    <property type="nucleotide sequence ID" value="NZ_JACOPP010000020.1"/>
</dbReference>
<evidence type="ECO:0000256" key="3">
    <source>
        <dbReference type="ARBA" id="ARBA00022670"/>
    </source>
</evidence>
<comment type="function">
    <text evidence="9 10">This protein specifically catalyzes the removal of signal peptides from prolipoproteins.</text>
</comment>
<comment type="catalytic activity">
    <reaction evidence="9 10">
        <text>Release of signal peptides from bacterial membrane prolipoproteins. Hydrolyzes -Xaa-Yaa-Zaa-|-(S,diacylglyceryl)Cys-, in which Xaa is hydrophobic (preferably Leu), and Yaa (Ala or Ser) and Zaa (Gly or Ala) have small, neutral side chains.</text>
        <dbReference type="EC" id="3.4.23.36"/>
    </reaction>
</comment>
<dbReference type="PRINTS" id="PR00781">
    <property type="entry name" value="LIPOSIGPTASE"/>
</dbReference>
<keyword evidence="6 9" id="KW-0378">Hydrolase</keyword>
<reference evidence="12" key="1">
    <citation type="submission" date="2020-08" db="EMBL/GenBank/DDBJ databases">
        <title>Genome public.</title>
        <authorList>
            <person name="Liu C."/>
            <person name="Sun Q."/>
        </authorList>
    </citation>
    <scope>NUCLEOTIDE SEQUENCE</scope>
    <source>
        <strain evidence="12">NSJ-51</strain>
    </source>
</reference>
<name>A0A8J6J8C3_9FIRM</name>
<feature type="active site" evidence="9">
    <location>
        <position position="111"/>
    </location>
</feature>
<dbReference type="PROSITE" id="PS00855">
    <property type="entry name" value="SPASE_II"/>
    <property type="match status" value="1"/>
</dbReference>
<dbReference type="NCBIfam" id="TIGR00077">
    <property type="entry name" value="lspA"/>
    <property type="match status" value="1"/>
</dbReference>
<evidence type="ECO:0000256" key="7">
    <source>
        <dbReference type="ARBA" id="ARBA00022989"/>
    </source>
</evidence>
<keyword evidence="7 9" id="KW-1133">Transmembrane helix</keyword>
<keyword evidence="8 9" id="KW-0472">Membrane</keyword>
<evidence type="ECO:0000256" key="2">
    <source>
        <dbReference type="ARBA" id="ARBA00022475"/>
    </source>
</evidence>
<comment type="caution">
    <text evidence="9">Lacks conserved residue(s) required for the propagation of feature annotation.</text>
</comment>
<comment type="caution">
    <text evidence="12">The sequence shown here is derived from an EMBL/GenBank/DDBJ whole genome shotgun (WGS) entry which is preliminary data.</text>
</comment>
<dbReference type="GO" id="GO:0004190">
    <property type="term" value="F:aspartic-type endopeptidase activity"/>
    <property type="evidence" value="ECO:0007669"/>
    <property type="project" value="UniProtKB-UniRule"/>
</dbReference>
<dbReference type="GO" id="GO:0005886">
    <property type="term" value="C:plasma membrane"/>
    <property type="evidence" value="ECO:0007669"/>
    <property type="project" value="UniProtKB-SubCell"/>
</dbReference>
<evidence type="ECO:0000256" key="8">
    <source>
        <dbReference type="ARBA" id="ARBA00023136"/>
    </source>
</evidence>
<feature type="active site" evidence="9">
    <location>
        <position position="127"/>
    </location>
</feature>
<evidence type="ECO:0000256" key="6">
    <source>
        <dbReference type="ARBA" id="ARBA00022801"/>
    </source>
</evidence>
<organism evidence="12 13">
    <name type="scientific">Lawsonibacter hominis</name>
    <dbReference type="NCBI Taxonomy" id="2763053"/>
    <lineage>
        <taxon>Bacteria</taxon>
        <taxon>Bacillati</taxon>
        <taxon>Bacillota</taxon>
        <taxon>Clostridia</taxon>
        <taxon>Eubacteriales</taxon>
        <taxon>Oscillospiraceae</taxon>
        <taxon>Lawsonibacter</taxon>
    </lineage>
</organism>
<dbReference type="UniPathway" id="UPA00665"/>
<evidence type="ECO:0000256" key="10">
    <source>
        <dbReference type="RuleBase" id="RU000594"/>
    </source>
</evidence>
<keyword evidence="4 9" id="KW-0812">Transmembrane</keyword>
<evidence type="ECO:0000256" key="4">
    <source>
        <dbReference type="ARBA" id="ARBA00022692"/>
    </source>
</evidence>
<dbReference type="PANTHER" id="PTHR33695">
    <property type="entry name" value="LIPOPROTEIN SIGNAL PEPTIDASE"/>
    <property type="match status" value="1"/>
</dbReference>
<dbReference type="AlphaFoldDB" id="A0A8J6J8C3"/>
<comment type="similarity">
    <text evidence="1 9 11">Belongs to the peptidase A8 family.</text>
</comment>
<dbReference type="Pfam" id="PF01252">
    <property type="entry name" value="Peptidase_A8"/>
    <property type="match status" value="1"/>
</dbReference>
<keyword evidence="2 9" id="KW-1003">Cell membrane</keyword>
<protein>
    <recommendedName>
        <fullName evidence="9">Lipoprotein signal peptidase</fullName>
        <ecNumber evidence="9">3.4.23.36</ecNumber>
    </recommendedName>
    <alternativeName>
        <fullName evidence="9">Prolipoprotein signal peptidase</fullName>
    </alternativeName>
    <alternativeName>
        <fullName evidence="9">Signal peptidase II</fullName>
        <shortName evidence="9">SPase II</shortName>
    </alternativeName>
</protein>
<keyword evidence="3 9" id="KW-0645">Protease</keyword>
<keyword evidence="5 9" id="KW-0064">Aspartyl protease</keyword>